<proteinExistence type="predicted"/>
<dbReference type="InterPro" id="IPR030395">
    <property type="entry name" value="GP_PDE_dom"/>
</dbReference>
<dbReference type="AlphaFoldDB" id="A0A3N4KNX1"/>
<dbReference type="Pfam" id="PF03009">
    <property type="entry name" value="GDPD"/>
    <property type="match status" value="1"/>
</dbReference>
<dbReference type="PANTHER" id="PTHR43805:SF1">
    <property type="entry name" value="GP-PDE DOMAIN-CONTAINING PROTEIN"/>
    <property type="match status" value="1"/>
</dbReference>
<evidence type="ECO:0000256" key="1">
    <source>
        <dbReference type="SAM" id="MobiDB-lite"/>
    </source>
</evidence>
<dbReference type="SUPFAM" id="SSF51695">
    <property type="entry name" value="PLC-like phosphodiesterases"/>
    <property type="match status" value="1"/>
</dbReference>
<dbReference type="CDD" id="cd08570">
    <property type="entry name" value="GDPD_YPL206cp_fungi"/>
    <property type="match status" value="1"/>
</dbReference>
<dbReference type="STRING" id="1392247.A0A3N4KNX1"/>
<dbReference type="OrthoDB" id="1058301at2759"/>
<dbReference type="GO" id="GO:0008081">
    <property type="term" value="F:phosphoric diester hydrolase activity"/>
    <property type="evidence" value="ECO:0007669"/>
    <property type="project" value="InterPro"/>
</dbReference>
<feature type="domain" description="GP-PDE" evidence="2">
    <location>
        <begin position="32"/>
        <end position="271"/>
    </location>
</feature>
<feature type="region of interest" description="Disordered" evidence="1">
    <location>
        <begin position="1"/>
        <end position="23"/>
    </location>
</feature>
<protein>
    <submittedName>
        <fullName evidence="3">PLC-like phosphodiesterase</fullName>
    </submittedName>
</protein>
<evidence type="ECO:0000313" key="4">
    <source>
        <dbReference type="Proteomes" id="UP000277580"/>
    </source>
</evidence>
<dbReference type="FunCoup" id="A0A3N4KNX1">
    <property type="interactions" value="108"/>
</dbReference>
<dbReference type="InterPro" id="IPR017946">
    <property type="entry name" value="PLC-like_Pdiesterase_TIM-brl"/>
</dbReference>
<sequence>MSYQDEQPLLGSKRSPGTFGKSVMGSEELKLPQAIAHRGFQAQFPENTILAFEGAVKAGAHAIETDLHLSRDGVVMISHDATLKRVFGEEGKVIDCDYSYLKTLRTVEAPHVPMASLKEVLELLCQPALRKMWLLLDIKIDNDAENIIRLTAETLKDVGGGVEFWGNRVVLGCWTLNFIPLCERYLPGFPITHIGYSIPYAREFLKIPNVSFNMRYAILDGPKGEKFLKDARAAGRDVYTWTVNDEQVMKWTIAHGIDGKANLRAIRGNLN</sequence>
<reference evidence="3 4" key="1">
    <citation type="journal article" date="2018" name="Nat. Ecol. Evol.">
        <title>Pezizomycetes genomes reveal the molecular basis of ectomycorrhizal truffle lifestyle.</title>
        <authorList>
            <person name="Murat C."/>
            <person name="Payen T."/>
            <person name="Noel B."/>
            <person name="Kuo A."/>
            <person name="Morin E."/>
            <person name="Chen J."/>
            <person name="Kohler A."/>
            <person name="Krizsan K."/>
            <person name="Balestrini R."/>
            <person name="Da Silva C."/>
            <person name="Montanini B."/>
            <person name="Hainaut M."/>
            <person name="Levati E."/>
            <person name="Barry K.W."/>
            <person name="Belfiori B."/>
            <person name="Cichocki N."/>
            <person name="Clum A."/>
            <person name="Dockter R.B."/>
            <person name="Fauchery L."/>
            <person name="Guy J."/>
            <person name="Iotti M."/>
            <person name="Le Tacon F."/>
            <person name="Lindquist E.A."/>
            <person name="Lipzen A."/>
            <person name="Malagnac F."/>
            <person name="Mello A."/>
            <person name="Molinier V."/>
            <person name="Miyauchi S."/>
            <person name="Poulain J."/>
            <person name="Riccioni C."/>
            <person name="Rubini A."/>
            <person name="Sitrit Y."/>
            <person name="Splivallo R."/>
            <person name="Traeger S."/>
            <person name="Wang M."/>
            <person name="Zifcakova L."/>
            <person name="Wipf D."/>
            <person name="Zambonelli A."/>
            <person name="Paolocci F."/>
            <person name="Nowrousian M."/>
            <person name="Ottonello S."/>
            <person name="Baldrian P."/>
            <person name="Spatafora J.W."/>
            <person name="Henrissat B."/>
            <person name="Nagy L.G."/>
            <person name="Aury J.M."/>
            <person name="Wincker P."/>
            <person name="Grigoriev I.V."/>
            <person name="Bonfante P."/>
            <person name="Martin F.M."/>
        </authorList>
    </citation>
    <scope>NUCLEOTIDE SEQUENCE [LARGE SCALE GENOMIC DNA]</scope>
    <source>
        <strain evidence="3 4">CCBAS932</strain>
    </source>
</reference>
<gene>
    <name evidence="3" type="ORF">P167DRAFT_574600</name>
</gene>
<accession>A0A3N4KNX1</accession>
<dbReference type="EMBL" id="ML119130">
    <property type="protein sequence ID" value="RPB12237.1"/>
    <property type="molecule type" value="Genomic_DNA"/>
</dbReference>
<dbReference type="Proteomes" id="UP000277580">
    <property type="component" value="Unassembled WGS sequence"/>
</dbReference>
<dbReference type="Gene3D" id="3.20.20.190">
    <property type="entry name" value="Phosphatidylinositol (PI) phosphodiesterase"/>
    <property type="match status" value="1"/>
</dbReference>
<dbReference type="PROSITE" id="PS51704">
    <property type="entry name" value="GP_PDE"/>
    <property type="match status" value="1"/>
</dbReference>
<evidence type="ECO:0000313" key="3">
    <source>
        <dbReference type="EMBL" id="RPB12237.1"/>
    </source>
</evidence>
<dbReference type="PANTHER" id="PTHR43805">
    <property type="entry name" value="GLYCEROPHOSPHORYL DIESTER PHOSPHODIESTERASE"/>
    <property type="match status" value="1"/>
</dbReference>
<name>A0A3N4KNX1_9PEZI</name>
<organism evidence="3 4">
    <name type="scientific">Morchella conica CCBAS932</name>
    <dbReference type="NCBI Taxonomy" id="1392247"/>
    <lineage>
        <taxon>Eukaryota</taxon>
        <taxon>Fungi</taxon>
        <taxon>Dikarya</taxon>
        <taxon>Ascomycota</taxon>
        <taxon>Pezizomycotina</taxon>
        <taxon>Pezizomycetes</taxon>
        <taxon>Pezizales</taxon>
        <taxon>Morchellaceae</taxon>
        <taxon>Morchella</taxon>
    </lineage>
</organism>
<dbReference type="GO" id="GO:0006629">
    <property type="term" value="P:lipid metabolic process"/>
    <property type="evidence" value="ECO:0007669"/>
    <property type="project" value="InterPro"/>
</dbReference>
<keyword evidence="4" id="KW-1185">Reference proteome</keyword>
<dbReference type="InParanoid" id="A0A3N4KNX1"/>
<evidence type="ECO:0000259" key="2">
    <source>
        <dbReference type="PROSITE" id="PS51704"/>
    </source>
</evidence>